<dbReference type="PROSITE" id="PS01031">
    <property type="entry name" value="SHSP"/>
    <property type="match status" value="1"/>
</dbReference>
<name>A0AAQ3SPU7_PASNO</name>
<comment type="similarity">
    <text evidence="2 3">Belongs to the small heat shock protein (HSP20) family.</text>
</comment>
<keyword evidence="1" id="KW-0346">Stress response</keyword>
<evidence type="ECO:0000256" key="2">
    <source>
        <dbReference type="PROSITE-ProRule" id="PRU00285"/>
    </source>
</evidence>
<dbReference type="PANTHER" id="PTHR46733:SF7">
    <property type="entry name" value="HSP20_ALPHA CRYSTALLIN FAMILY PROTEIN, EXPRESSED"/>
    <property type="match status" value="1"/>
</dbReference>
<evidence type="ECO:0000259" key="5">
    <source>
        <dbReference type="PROSITE" id="PS01031"/>
    </source>
</evidence>
<dbReference type="AlphaFoldDB" id="A0AAQ3SPU7"/>
<dbReference type="GO" id="GO:0009408">
    <property type="term" value="P:response to heat"/>
    <property type="evidence" value="ECO:0007669"/>
    <property type="project" value="InterPro"/>
</dbReference>
<evidence type="ECO:0000256" key="1">
    <source>
        <dbReference type="ARBA" id="ARBA00023016"/>
    </source>
</evidence>
<proteinExistence type="inferred from homology"/>
<reference evidence="6 7" key="1">
    <citation type="submission" date="2024-02" db="EMBL/GenBank/DDBJ databases">
        <title>High-quality chromosome-scale genome assembly of Pensacola bahiagrass (Paspalum notatum Flugge var. saurae).</title>
        <authorList>
            <person name="Vega J.M."/>
            <person name="Podio M."/>
            <person name="Orjuela J."/>
            <person name="Siena L.A."/>
            <person name="Pessino S.C."/>
            <person name="Combes M.C."/>
            <person name="Mariac C."/>
            <person name="Albertini E."/>
            <person name="Pupilli F."/>
            <person name="Ortiz J.P.A."/>
            <person name="Leblanc O."/>
        </authorList>
    </citation>
    <scope>NUCLEOTIDE SEQUENCE [LARGE SCALE GENOMIC DNA]</scope>
    <source>
        <strain evidence="6">R1</strain>
        <tissue evidence="6">Leaf</tissue>
    </source>
</reference>
<evidence type="ECO:0000256" key="4">
    <source>
        <dbReference type="SAM" id="MobiDB-lite"/>
    </source>
</evidence>
<dbReference type="EMBL" id="CP144746">
    <property type="protein sequence ID" value="WVZ58190.1"/>
    <property type="molecule type" value="Genomic_DNA"/>
</dbReference>
<accession>A0AAQ3SPU7</accession>
<organism evidence="6 7">
    <name type="scientific">Paspalum notatum var. saurae</name>
    <dbReference type="NCBI Taxonomy" id="547442"/>
    <lineage>
        <taxon>Eukaryota</taxon>
        <taxon>Viridiplantae</taxon>
        <taxon>Streptophyta</taxon>
        <taxon>Embryophyta</taxon>
        <taxon>Tracheophyta</taxon>
        <taxon>Spermatophyta</taxon>
        <taxon>Magnoliopsida</taxon>
        <taxon>Liliopsida</taxon>
        <taxon>Poales</taxon>
        <taxon>Poaceae</taxon>
        <taxon>PACMAD clade</taxon>
        <taxon>Panicoideae</taxon>
        <taxon>Andropogonodae</taxon>
        <taxon>Paspaleae</taxon>
        <taxon>Paspalinae</taxon>
        <taxon>Paspalum</taxon>
    </lineage>
</organism>
<feature type="domain" description="SHSP" evidence="5">
    <location>
        <begin position="78"/>
        <end position="183"/>
    </location>
</feature>
<feature type="region of interest" description="Disordered" evidence="4">
    <location>
        <begin position="389"/>
        <end position="440"/>
    </location>
</feature>
<dbReference type="InterPro" id="IPR044587">
    <property type="entry name" value="HSP21-like"/>
</dbReference>
<feature type="compositionally biased region" description="Low complexity" evidence="4">
    <location>
        <begin position="325"/>
        <end position="340"/>
    </location>
</feature>
<keyword evidence="7" id="KW-1185">Reference proteome</keyword>
<feature type="compositionally biased region" description="Basic residues" evidence="4">
    <location>
        <begin position="294"/>
        <end position="308"/>
    </location>
</feature>
<dbReference type="CDD" id="cd06464">
    <property type="entry name" value="ACD_sHsps-like"/>
    <property type="match status" value="1"/>
</dbReference>
<dbReference type="Pfam" id="PF00011">
    <property type="entry name" value="HSP20"/>
    <property type="match status" value="1"/>
</dbReference>
<protein>
    <recommendedName>
        <fullName evidence="5">SHSP domain-containing protein</fullName>
    </recommendedName>
</protein>
<evidence type="ECO:0000256" key="3">
    <source>
        <dbReference type="RuleBase" id="RU003616"/>
    </source>
</evidence>
<gene>
    <name evidence="6" type="ORF">U9M48_008484</name>
</gene>
<evidence type="ECO:0000313" key="6">
    <source>
        <dbReference type="EMBL" id="WVZ58190.1"/>
    </source>
</evidence>
<dbReference type="SUPFAM" id="SSF49764">
    <property type="entry name" value="HSP20-like chaperones"/>
    <property type="match status" value="1"/>
</dbReference>
<sequence>MSTIMAGSYTTAVTVSRSPVLQAPSLLLAYGSWRPAAMSLRPSAGVKCRRPLTVTCALPEKERPPAFSIPPTALLCPMPPPDGKERWDIKEEEDRVTLWLQVPGLSADDIEVTTGEDVLEIKRKVTTGVDAHGVGAFHIRLLMTKEYDGSRVTADLKAGMLEVTVPKNSQRTGDRVQLGVTQPRVKESTKNKAIINDTKPDETLGTQLCTSLWLKKSPSIQHCLPSLLYAWHVNKRIRSAWPALGPLPSAAPPHQLLSLPAAAPSFPPSSRRRTLLSLPAAPPFPAGASSPSSSRRRPSSSNPHRRVATRVPNHMSSSSRTSALRPGPAARSNPASSSSRVCQQHTGTPPAPLILLPHWAVARGAVADPASYSCCVGVVPSPRALLGPSLPPPRASSAAAYSAPPPPPPRGPRLRAGVHSSLACASRRGARIPNPPDQGS</sequence>
<dbReference type="PANTHER" id="PTHR46733">
    <property type="entry name" value="26.5 KDA HEAT SHOCK PROTEIN, MITOCHONDRIAL"/>
    <property type="match status" value="1"/>
</dbReference>
<evidence type="ECO:0000313" key="7">
    <source>
        <dbReference type="Proteomes" id="UP001341281"/>
    </source>
</evidence>
<dbReference type="Proteomes" id="UP001341281">
    <property type="component" value="Chromosome 02"/>
</dbReference>
<feature type="region of interest" description="Disordered" evidence="4">
    <location>
        <begin position="262"/>
        <end position="346"/>
    </location>
</feature>
<dbReference type="InterPro" id="IPR002068">
    <property type="entry name" value="A-crystallin/Hsp20_dom"/>
</dbReference>
<dbReference type="Gene3D" id="2.60.40.790">
    <property type="match status" value="1"/>
</dbReference>
<dbReference type="InterPro" id="IPR008978">
    <property type="entry name" value="HSP20-like_chaperone"/>
</dbReference>